<dbReference type="Proteomes" id="UP001548189">
    <property type="component" value="Unassembled WGS sequence"/>
</dbReference>
<organism evidence="1 2">
    <name type="scientific">Aliikangiella maris</name>
    <dbReference type="NCBI Taxonomy" id="3162458"/>
    <lineage>
        <taxon>Bacteria</taxon>
        <taxon>Pseudomonadati</taxon>
        <taxon>Pseudomonadota</taxon>
        <taxon>Gammaproteobacteria</taxon>
        <taxon>Oceanospirillales</taxon>
        <taxon>Pleioneaceae</taxon>
        <taxon>Aliikangiella</taxon>
    </lineage>
</organism>
<proteinExistence type="predicted"/>
<keyword evidence="2" id="KW-1185">Reference proteome</keyword>
<accession>A0ABV2BQK2</accession>
<reference evidence="1 2" key="1">
    <citation type="submission" date="2024-06" db="EMBL/GenBank/DDBJ databases">
        <authorList>
            <person name="Li F."/>
        </authorList>
    </citation>
    <scope>NUCLEOTIDE SEQUENCE [LARGE SCALE GENOMIC DNA]</scope>
    <source>
        <strain evidence="1 2">GXAS 311</strain>
    </source>
</reference>
<dbReference type="EMBL" id="JBEVCJ010000003">
    <property type="protein sequence ID" value="MET1254210.1"/>
    <property type="molecule type" value="Genomic_DNA"/>
</dbReference>
<sequence length="95" mass="11125">MFALKKHHFAIVFVLLGWLFVQLASVEHEFSAEHLLSVNHKCLSQVYGNDDTLIEFNQFELTVLQFEYQHLEQNLQRNLKKENCFAISPRGPPTH</sequence>
<evidence type="ECO:0000313" key="1">
    <source>
        <dbReference type="EMBL" id="MET1254210.1"/>
    </source>
</evidence>
<comment type="caution">
    <text evidence="1">The sequence shown here is derived from an EMBL/GenBank/DDBJ whole genome shotgun (WGS) entry which is preliminary data.</text>
</comment>
<evidence type="ECO:0000313" key="2">
    <source>
        <dbReference type="Proteomes" id="UP001548189"/>
    </source>
</evidence>
<gene>
    <name evidence="1" type="ORF">ABVT43_03620</name>
</gene>
<protein>
    <submittedName>
        <fullName evidence="1">Uncharacterized protein</fullName>
    </submittedName>
</protein>
<name>A0ABV2BQK2_9GAMM</name>